<evidence type="ECO:0000256" key="1">
    <source>
        <dbReference type="ARBA" id="ARBA00010547"/>
    </source>
</evidence>
<evidence type="ECO:0000259" key="7">
    <source>
        <dbReference type="Pfam" id="PF12859"/>
    </source>
</evidence>
<dbReference type="GO" id="GO:0070979">
    <property type="term" value="P:protein K11-linked ubiquitination"/>
    <property type="evidence" value="ECO:0007669"/>
    <property type="project" value="TreeGrafter"/>
</dbReference>
<dbReference type="GO" id="GO:0051301">
    <property type="term" value="P:cell division"/>
    <property type="evidence" value="ECO:0007669"/>
    <property type="project" value="UniProtKB-KW"/>
</dbReference>
<evidence type="ECO:0000256" key="5">
    <source>
        <dbReference type="ARBA" id="ARBA00023306"/>
    </source>
</evidence>
<dbReference type="RefSeq" id="XP_033603171.1">
    <property type="nucleotide sequence ID" value="XM_033742636.1"/>
</dbReference>
<dbReference type="Pfam" id="PF12859">
    <property type="entry name" value="ANAPC1"/>
    <property type="match status" value="1"/>
</dbReference>
<protein>
    <submittedName>
        <fullName evidence="9">Uncharacterized protein</fullName>
    </submittedName>
</protein>
<comment type="similarity">
    <text evidence="1">Belongs to the APC1 family.</text>
</comment>
<dbReference type="GO" id="GO:0007091">
    <property type="term" value="P:metaphase/anaphase transition of mitotic cell cycle"/>
    <property type="evidence" value="ECO:0007669"/>
    <property type="project" value="TreeGrafter"/>
</dbReference>
<feature type="region of interest" description="Disordered" evidence="6">
    <location>
        <begin position="361"/>
        <end position="426"/>
    </location>
</feature>
<dbReference type="FunFam" id="1.25.10.10:FF:000435">
    <property type="entry name" value="Ubiquitin ligase subunit"/>
    <property type="match status" value="1"/>
</dbReference>
<gene>
    <name evidence="9" type="ORF">EJ05DRAFT_461284</name>
</gene>
<feature type="compositionally biased region" description="Basic and acidic residues" evidence="6">
    <location>
        <begin position="104"/>
        <end position="113"/>
    </location>
</feature>
<dbReference type="InterPro" id="IPR024990">
    <property type="entry name" value="Apc1"/>
</dbReference>
<name>A0A6A6WFF2_9PEZI</name>
<dbReference type="Proteomes" id="UP000799437">
    <property type="component" value="Unassembled WGS sequence"/>
</dbReference>
<evidence type="ECO:0000313" key="9">
    <source>
        <dbReference type="EMBL" id="KAF2760720.1"/>
    </source>
</evidence>
<accession>A0A6A6WFF2</accession>
<feature type="compositionally biased region" description="Polar residues" evidence="6">
    <location>
        <begin position="121"/>
        <end position="130"/>
    </location>
</feature>
<keyword evidence="3" id="KW-0677">Repeat</keyword>
<evidence type="ECO:0000256" key="4">
    <source>
        <dbReference type="ARBA" id="ARBA00022776"/>
    </source>
</evidence>
<reference evidence="9" key="1">
    <citation type="journal article" date="2020" name="Stud. Mycol.">
        <title>101 Dothideomycetes genomes: a test case for predicting lifestyles and emergence of pathogens.</title>
        <authorList>
            <person name="Haridas S."/>
            <person name="Albert R."/>
            <person name="Binder M."/>
            <person name="Bloem J."/>
            <person name="Labutti K."/>
            <person name="Salamov A."/>
            <person name="Andreopoulos B."/>
            <person name="Baker S."/>
            <person name="Barry K."/>
            <person name="Bills G."/>
            <person name="Bluhm B."/>
            <person name="Cannon C."/>
            <person name="Castanera R."/>
            <person name="Culley D."/>
            <person name="Daum C."/>
            <person name="Ezra D."/>
            <person name="Gonzalez J."/>
            <person name="Henrissat B."/>
            <person name="Kuo A."/>
            <person name="Liang C."/>
            <person name="Lipzen A."/>
            <person name="Lutzoni F."/>
            <person name="Magnuson J."/>
            <person name="Mondo S."/>
            <person name="Nolan M."/>
            <person name="Ohm R."/>
            <person name="Pangilinan J."/>
            <person name="Park H.-J."/>
            <person name="Ramirez L."/>
            <person name="Alfaro M."/>
            <person name="Sun H."/>
            <person name="Tritt A."/>
            <person name="Yoshinaga Y."/>
            <person name="Zwiers L.-H."/>
            <person name="Turgeon B."/>
            <person name="Goodwin S."/>
            <person name="Spatafora J."/>
            <person name="Crous P."/>
            <person name="Grigoriev I."/>
        </authorList>
    </citation>
    <scope>NUCLEOTIDE SEQUENCE</scope>
    <source>
        <strain evidence="9">CBS 121739</strain>
    </source>
</reference>
<dbReference type="GO" id="GO:0005680">
    <property type="term" value="C:anaphase-promoting complex"/>
    <property type="evidence" value="ECO:0007669"/>
    <property type="project" value="InterPro"/>
</dbReference>
<evidence type="ECO:0000256" key="3">
    <source>
        <dbReference type="ARBA" id="ARBA00022737"/>
    </source>
</evidence>
<keyword evidence="5" id="KW-0131">Cell cycle</keyword>
<dbReference type="Pfam" id="PF21282">
    <property type="entry name" value="APC1_3rd"/>
    <property type="match status" value="1"/>
</dbReference>
<dbReference type="OrthoDB" id="26401at2759"/>
<feature type="region of interest" description="Disordered" evidence="6">
    <location>
        <begin position="442"/>
        <end position="462"/>
    </location>
</feature>
<dbReference type="GO" id="GO:0031145">
    <property type="term" value="P:anaphase-promoting complex-dependent catabolic process"/>
    <property type="evidence" value="ECO:0007669"/>
    <property type="project" value="TreeGrafter"/>
</dbReference>
<dbReference type="InterPro" id="IPR048971">
    <property type="entry name" value="Apc1_3rd"/>
</dbReference>
<evidence type="ECO:0000259" key="8">
    <source>
        <dbReference type="Pfam" id="PF21282"/>
    </source>
</evidence>
<feature type="region of interest" description="Disordered" evidence="6">
    <location>
        <begin position="97"/>
        <end position="137"/>
    </location>
</feature>
<dbReference type="FunFam" id="1.25.10.10:FF:000400">
    <property type="entry name" value="20S cyclosome subunit (APC1/BimE), putative"/>
    <property type="match status" value="1"/>
</dbReference>
<dbReference type="PANTHER" id="PTHR12827">
    <property type="entry name" value="MEIOTIC CHECKPOINT REGULATOR TSG24 FAMILY MEMBER"/>
    <property type="match status" value="1"/>
</dbReference>
<evidence type="ECO:0000256" key="2">
    <source>
        <dbReference type="ARBA" id="ARBA00022618"/>
    </source>
</evidence>
<feature type="compositionally biased region" description="Basic residues" evidence="6">
    <location>
        <begin position="362"/>
        <end position="380"/>
    </location>
</feature>
<proteinExistence type="inferred from homology"/>
<dbReference type="InterPro" id="IPR011989">
    <property type="entry name" value="ARM-like"/>
</dbReference>
<keyword evidence="2" id="KW-0132">Cell division</keyword>
<dbReference type="InterPro" id="IPR049255">
    <property type="entry name" value="Apc1_N"/>
</dbReference>
<organism evidence="9 10">
    <name type="scientific">Pseudovirgaria hyperparasitica</name>
    <dbReference type="NCBI Taxonomy" id="470096"/>
    <lineage>
        <taxon>Eukaryota</taxon>
        <taxon>Fungi</taxon>
        <taxon>Dikarya</taxon>
        <taxon>Ascomycota</taxon>
        <taxon>Pezizomycotina</taxon>
        <taxon>Dothideomycetes</taxon>
        <taxon>Dothideomycetes incertae sedis</taxon>
        <taxon>Acrospermales</taxon>
        <taxon>Acrospermaceae</taxon>
        <taxon>Pseudovirgaria</taxon>
    </lineage>
</organism>
<evidence type="ECO:0000313" key="10">
    <source>
        <dbReference type="Proteomes" id="UP000799437"/>
    </source>
</evidence>
<dbReference type="GO" id="GO:0060090">
    <property type="term" value="F:molecular adaptor activity"/>
    <property type="evidence" value="ECO:0007669"/>
    <property type="project" value="TreeGrafter"/>
</dbReference>
<sequence length="1988" mass="222104">MASLRSLGAHTPSALPYLVGESILNEDASQKDYQWETYTYQSGDHWVTEELVWTDYRVVWSQGGVVQKTFDFEIEKQKVVQSVLTWFATDDAAFVSSEPSNIPGKEEQEERLSRPGRHATHTNCTSSTIYGSHDQATNHHRETLPETRSRALVVFLKFQAHLFFLRGSTHVVNLPFEVEKVHATPYGLLLQRRLPPEKGVVTTPSLPLAPNTTFVSSQLFSQPTFRLSTSIGQSFVATKKGRRISRNAANGRLLEDILKSAETPVVDTVPRLFSFTDPLSELGLVVGTNSSAHFNTSQSSTGNRRLDPIDRAEEVIYVSQDDELAHTTTQHLPLILVVTSNIQSRTFTIWNASYSAATSISGRKKRRTSSLSAKKTRRRSSYGPGTGTGTTTPGVRTRDAIRTESGAQDPSKPLTRSQKHAMVPRAEITSKKEAEAAFASQLDPDYSLSQQPPKDSRRVSSLLSRGDVGTSFDHTPFQDLAAHASFGAGQKRGPSFGGPADRMSFGASQRQLRASTPGSIARLSIAETGPDTDDEILDDYWEEDSSEHLELEQPMKGLRREVVLMRVAEVPFGGTAPIFSSSLSSNDDKNLPKVSVLVPPCTRAINGEVRQDLFVYVKRSSDNTYAEVQLAIQPRKRRHDPQQVKPERSEKPLYAMQPVKIADRIVEGPLDLVKVVDGPVSRLISLGTSSDGGISLSLYPSGMRHLPVLLPLSHLRLFHPYDIHGSSPSTRKTAGLKRTLSIPNAIHGFSHSASDGRFNIVDAEGVHHRLSVELTPHDQLLNTIIDLLRFVLPEHGADLILSIWWSAAQSARKRKAGDVHWIALAAALFSIPLVFVEHRGTKSGSDRNDNDQHAVPRTGAKDGTSELSWDTMIFVETKSNESDPVVEACWGWTDRLSPPQDDSNKQQAFRNYIPTSIQIAREFNDSPLGKQANELWRDMSVDRDRDIRSVYLPRLFVALHLLCEEQKLNKVADRESHSGPKYLTAVIAQIGHWLGWDRWGVDDDSYYGLDEIVLADWYFETSNLNLVGIPCSPWESPPSILSWIEKVSSMQSFVPFPLLDKLVDDIPEEDPWEFTQTSIAKITPRTHALSGFFRNAHAERANDSTERVELLMRNGIDTKMLETLPECAVAPLREAIVSCQSAPPTTWSNSLLHLIGRDDLGSIATIEREWKHSQPPIPESSKDYHTICHHAEQHVTAHSSPEHERSHVSRLIFREDRRLAEAAKLLEPLKQTVAECIPEPGWSESEYLDAQKGVMQWVMLRTFALPPGNAMISYNLRKPLLTEKYPLHGFTTSCLMKPMNNIVTADRSTFTEEKFGWAFFHAGVFAGLTISKEAKGIDTSWIVFNKPSELTNKHAGLLLGLGLNGHLRNLAKWLSFKYLTPKHAMTTVGLLLGLAASFIGTMDALVTRLLSVHVTRMLPPGAAELNLSPFTQTTGLMGIGLLYYNTQHRRMSEIMLSEIEHFEVTDPSEPPDTLRDEGYRLAAGFALGLINLGHGNDMHGLHDMRIVERLMAVAVSTKPVDVIHVLDQATAGGTIAVALIFMKTENEAVARKVDIPDTIPQFDYVRPDIFLLRTLAKHVIMWRQIQPEQRWVVKNLPHEYQSQYSLRTIKKLRSEHMPFYNIVAGLLWAVGLKHAGTGDVVARDFLLRYLDQFIRICRLPALRYDAKLARNTVRNCQDLVALSVATVMAGTGDLEVFRRLRALHGRVGPDTPYGSHLAAHFALGALFMAGGTYTFGTSNLAIASLICAFYPLFPVDVLDNKAHLQAFRHFWVLAAEPRCVVVRDVDTHRLITLPVVARMKNGTEREYSTPCLLPELDSIASLRTVSMDYWQVTLDFVHNSKHLSSFRKNQTIRVRRRPAQESHSSVFSSTLAALNESQMWSHSGVLLKWSWIFDLHAFAEFEKADIGLILPPDGNSSVHTEAHGTVLDDRLVLNAAARSWNRTDLQNVKALFAWAQNAPQGKQLKWLGMEVVERLRGVIMERSKHMRA</sequence>
<feature type="domain" description="Anaphase-promoting complex subunit 1 beta-sandwich" evidence="8">
    <location>
        <begin position="1778"/>
        <end position="1857"/>
    </location>
</feature>
<feature type="region of interest" description="Disordered" evidence="6">
    <location>
        <begin position="841"/>
        <end position="864"/>
    </location>
</feature>
<evidence type="ECO:0000256" key="6">
    <source>
        <dbReference type="SAM" id="MobiDB-lite"/>
    </source>
</evidence>
<dbReference type="EMBL" id="ML996567">
    <property type="protein sequence ID" value="KAF2760720.1"/>
    <property type="molecule type" value="Genomic_DNA"/>
</dbReference>
<dbReference type="PANTHER" id="PTHR12827:SF3">
    <property type="entry name" value="ANAPHASE-PROMOTING COMPLEX SUBUNIT 1"/>
    <property type="match status" value="1"/>
</dbReference>
<dbReference type="GeneID" id="54483690"/>
<feature type="compositionally biased region" description="Polar residues" evidence="6">
    <location>
        <begin position="447"/>
        <end position="462"/>
    </location>
</feature>
<dbReference type="Gene3D" id="1.25.10.10">
    <property type="entry name" value="Leucine-rich Repeat Variant"/>
    <property type="match status" value="2"/>
</dbReference>
<keyword evidence="10" id="KW-1185">Reference proteome</keyword>
<keyword evidence="4" id="KW-0498">Mitosis</keyword>
<feature type="domain" description="Anaphase-promoting complex subunit 1 N-terminal" evidence="7">
    <location>
        <begin position="30"/>
        <end position="828"/>
    </location>
</feature>